<accession>A0A1K2BUH5</accession>
<evidence type="ECO:0000313" key="2">
    <source>
        <dbReference type="Proteomes" id="UP000181909"/>
    </source>
</evidence>
<dbReference type="InterPro" id="IPR045639">
    <property type="entry name" value="DUF6408"/>
</dbReference>
<evidence type="ECO:0000313" key="1">
    <source>
        <dbReference type="EMBL" id="SFY01772.1"/>
    </source>
</evidence>
<proteinExistence type="predicted"/>
<dbReference type="AlphaFoldDB" id="A0A1K2BUH5"/>
<sequence length="42" mass="4525">MPHSKYTPARRIWVRDILIGVAASLGSDLVRNAVQAAAHLLG</sequence>
<gene>
    <name evidence="1" type="ORF">SAMN02787144_1009138</name>
</gene>
<protein>
    <submittedName>
        <fullName evidence="1">Uncharacterized protein</fullName>
    </submittedName>
</protein>
<dbReference type="EMBL" id="FPJO01000009">
    <property type="protein sequence ID" value="SFY01772.1"/>
    <property type="molecule type" value="Genomic_DNA"/>
</dbReference>
<organism evidence="1 2">
    <name type="scientific">Streptomyces atratus</name>
    <dbReference type="NCBI Taxonomy" id="1893"/>
    <lineage>
        <taxon>Bacteria</taxon>
        <taxon>Bacillati</taxon>
        <taxon>Actinomycetota</taxon>
        <taxon>Actinomycetes</taxon>
        <taxon>Kitasatosporales</taxon>
        <taxon>Streptomycetaceae</taxon>
        <taxon>Streptomyces</taxon>
    </lineage>
</organism>
<dbReference type="RefSeq" id="WP_256259974.1">
    <property type="nucleotide sequence ID" value="NZ_CP108276.1"/>
</dbReference>
<dbReference type="Pfam" id="PF19946">
    <property type="entry name" value="DUF6408"/>
    <property type="match status" value="1"/>
</dbReference>
<reference evidence="1 2" key="1">
    <citation type="submission" date="2016-11" db="EMBL/GenBank/DDBJ databases">
        <authorList>
            <person name="Jaros S."/>
            <person name="Januszkiewicz K."/>
            <person name="Wedrychowicz H."/>
        </authorList>
    </citation>
    <scope>NUCLEOTIDE SEQUENCE [LARGE SCALE GENOMIC DNA]</scope>
    <source>
        <strain evidence="1 2">OK807</strain>
    </source>
</reference>
<name>A0A1K2BUH5_STRAR</name>
<dbReference type="Proteomes" id="UP000181909">
    <property type="component" value="Unassembled WGS sequence"/>
</dbReference>